<dbReference type="PANTHER" id="PTHR38444:SF1">
    <property type="entry name" value="ENTEROBACTIN BIOSYNTHESIS PROTEIN YBDZ"/>
    <property type="match status" value="1"/>
</dbReference>
<accession>A0ABT1CL64</accession>
<dbReference type="Proteomes" id="UP001523401">
    <property type="component" value="Unassembled WGS sequence"/>
</dbReference>
<dbReference type="SUPFAM" id="SSF160582">
    <property type="entry name" value="MbtH-like"/>
    <property type="match status" value="1"/>
</dbReference>
<proteinExistence type="predicted"/>
<dbReference type="InterPro" id="IPR038020">
    <property type="entry name" value="MbtH-like_sf"/>
</dbReference>
<dbReference type="RefSeq" id="WP_252849989.1">
    <property type="nucleotide sequence ID" value="NZ_BAPW01000008.1"/>
</dbReference>
<keyword evidence="4" id="KW-1185">Reference proteome</keyword>
<gene>
    <name evidence="3" type="ORF">NF685_13265</name>
</gene>
<evidence type="ECO:0000313" key="4">
    <source>
        <dbReference type="Proteomes" id="UP001523401"/>
    </source>
</evidence>
<name>A0ABT1CL64_9PROT</name>
<evidence type="ECO:0000259" key="2">
    <source>
        <dbReference type="SMART" id="SM00923"/>
    </source>
</evidence>
<dbReference type="InterPro" id="IPR037407">
    <property type="entry name" value="MLP_fam"/>
</dbReference>
<evidence type="ECO:0000256" key="1">
    <source>
        <dbReference type="SAM" id="MobiDB-lite"/>
    </source>
</evidence>
<feature type="region of interest" description="Disordered" evidence="1">
    <location>
        <begin position="62"/>
        <end position="84"/>
    </location>
</feature>
<feature type="domain" description="MbtH-like" evidence="2">
    <location>
        <begin position="7"/>
        <end position="57"/>
    </location>
</feature>
<protein>
    <submittedName>
        <fullName evidence="3">MbtH family protein</fullName>
    </submittedName>
</protein>
<dbReference type="Pfam" id="PF03621">
    <property type="entry name" value="MbtH"/>
    <property type="match status" value="1"/>
</dbReference>
<feature type="compositionally biased region" description="Polar residues" evidence="1">
    <location>
        <begin position="69"/>
        <end position="84"/>
    </location>
</feature>
<dbReference type="PANTHER" id="PTHR38444">
    <property type="entry name" value="ENTEROBACTIN BIOSYNTHESIS PROTEIN YBDZ"/>
    <property type="match status" value="1"/>
</dbReference>
<sequence>MSDEYINPFDDERLSFHVLRNDAGYYSLWPSIAAIPAGWAEQYGPDSRQSCLSFIEDNWSDAPGRRTPRAQNTIGSTPVPGTSA</sequence>
<dbReference type="SMART" id="SM00923">
    <property type="entry name" value="MbtH"/>
    <property type="match status" value="1"/>
</dbReference>
<comment type="caution">
    <text evidence="3">The sequence shown here is derived from an EMBL/GenBank/DDBJ whole genome shotgun (WGS) entry which is preliminary data.</text>
</comment>
<dbReference type="InterPro" id="IPR005153">
    <property type="entry name" value="MbtH-like_dom"/>
</dbReference>
<reference evidence="3 4" key="1">
    <citation type="submission" date="2022-06" db="EMBL/GenBank/DDBJ databases">
        <title>Whole-genome of Asaia lannensis strain LMG 27011T.</title>
        <authorList>
            <person name="Sombolestani A."/>
        </authorList>
    </citation>
    <scope>NUCLEOTIDE SEQUENCE [LARGE SCALE GENOMIC DNA]</scope>
    <source>
        <strain evidence="3 4">NBRC 102526</strain>
    </source>
</reference>
<dbReference type="EMBL" id="JAMXQU010000013">
    <property type="protein sequence ID" value="MCO6161004.1"/>
    <property type="molecule type" value="Genomic_DNA"/>
</dbReference>
<evidence type="ECO:0000313" key="3">
    <source>
        <dbReference type="EMBL" id="MCO6161004.1"/>
    </source>
</evidence>
<organism evidence="3 4">
    <name type="scientific">Asaia lannensis NBRC 102526</name>
    <dbReference type="NCBI Taxonomy" id="1307926"/>
    <lineage>
        <taxon>Bacteria</taxon>
        <taxon>Pseudomonadati</taxon>
        <taxon>Pseudomonadota</taxon>
        <taxon>Alphaproteobacteria</taxon>
        <taxon>Acetobacterales</taxon>
        <taxon>Acetobacteraceae</taxon>
        <taxon>Asaia</taxon>
    </lineage>
</organism>
<dbReference type="Gene3D" id="3.90.820.10">
    <property type="entry name" value="Structural Genomics, Unknown Function 30-nov-00 1gh9 Mol_id"/>
    <property type="match status" value="1"/>
</dbReference>